<evidence type="ECO:0000256" key="1">
    <source>
        <dbReference type="ARBA" id="ARBA00022801"/>
    </source>
</evidence>
<dbReference type="AlphaFoldDB" id="A0A927H4M1"/>
<keyword evidence="1" id="KW-0378">Hydrolase</keyword>
<dbReference type="Gene3D" id="3.20.20.80">
    <property type="entry name" value="Glycosidases"/>
    <property type="match status" value="1"/>
</dbReference>
<dbReference type="SUPFAM" id="SSF51445">
    <property type="entry name" value="(Trans)glycosidases"/>
    <property type="match status" value="1"/>
</dbReference>
<name>A0A927H4M1_9BACL</name>
<evidence type="ECO:0000256" key="2">
    <source>
        <dbReference type="ARBA" id="ARBA00023295"/>
    </source>
</evidence>
<dbReference type="InterPro" id="IPR013529">
    <property type="entry name" value="Glyco_hydro_42_N"/>
</dbReference>
<sequence>MNRTILFYEPGFPLASEAPDMGQLERLAAAGSLVDAEGLAEALDDCEGGCFVNMHAPYFPKLAWRAILQFLKRGGGLVSAGGAPFRLPVSRKDGEWAVEAEQTAYHRQLLIHEAMPIDPSPIVRLVANGDIPVASPYMEALTVEPTCSLIMHVTRQSDIPHESGSAGPMDARLVPLVKGVAADGREVAAPVVLLEHAKGEFAGGRWLFVNQRLTSSFWAKAGEEAIAAWARFCSHGVAEMWLLPLYAAYEPGDRPKFRCQMQQLGRGRADGAATGAGSSWSCTFRFGKPSPDGGIASGSPEWTHTFEWNGSRELAVIPLHVPVELSPGLYSAELTAVSDNGEKRVLRQAVWGFDRELLAQGEPLVCGRDYFRKEGRPLPIVGMTYMTSDVARKFLFLPNVAVWDRDMAEMKRAGINLIRTGLWTGYRNVMYEDGHPSEEALRAIDAFILTAKRHDLEVTFNFFAFTPELWEGTNPYLDPRSVAAQKRFIAAIVSRHRETTNVHWDLINEPSMFDPKRIFEGPRSSGDVYEQAAYIGWLKARYATIGVLQERWGYTPAELPGFEAVRPPEPSEINFDIQDMHSGKRGTRWLDYSLFGMEMLNRWTEELSATIRMLAPDRLITVGQDEALGAQRPSPFLYESAVDYTTNHSWWLMDQLVWDGIFAKAPRKPNLIQETGIMYVETPDGRAKRSEAELRNILERKYAYAFSTGGAGAVQWLWHTNMYMNNVNESNIGALRADGTQKPEADVSYGFGRFMAAIRDLFEDRRLEEIVVVFPYSNDLSNRRLAVEATSRLTRVLAYELNAHFRALGEYEQSALKDHPPKLIVVPSAHNFSDAALRQLMDHVSEAGGTLLFTGPAGLNEYWQPVDRLTGRLGPRKLGNVLREEELAVGESVVRLSFGERKIAQLCKETVAVSGSGRETDEAEVPAGLTEVTLGAGRLLWTGLPVELNDRSEAVNALYGHVLADCGIAPELEWELGGGLPGVYGRKLEFRDGSLYVFVSEYGRSAAIRVKDPMSGRTYSFKLESERSVLFATNRAGDLLAVYRPEEVDVKVG</sequence>
<evidence type="ECO:0000313" key="5">
    <source>
        <dbReference type="Proteomes" id="UP000639396"/>
    </source>
</evidence>
<accession>A0A927H4M1</accession>
<evidence type="ECO:0000259" key="3">
    <source>
        <dbReference type="Pfam" id="PF02449"/>
    </source>
</evidence>
<dbReference type="CDD" id="cd03143">
    <property type="entry name" value="A4_beta-galactosidase_middle_domain"/>
    <property type="match status" value="1"/>
</dbReference>
<dbReference type="GO" id="GO:0005975">
    <property type="term" value="P:carbohydrate metabolic process"/>
    <property type="evidence" value="ECO:0007669"/>
    <property type="project" value="InterPro"/>
</dbReference>
<dbReference type="EMBL" id="JACXJA010000065">
    <property type="protein sequence ID" value="MBD2866644.1"/>
    <property type="molecule type" value="Genomic_DNA"/>
</dbReference>
<feature type="domain" description="Glycoside hydrolase family 42 N-terminal" evidence="3">
    <location>
        <begin position="531"/>
        <end position="622"/>
    </location>
</feature>
<protein>
    <submittedName>
        <fullName evidence="4">Beta-galactosidase</fullName>
    </submittedName>
</protein>
<keyword evidence="5" id="KW-1185">Reference proteome</keyword>
<comment type="caution">
    <text evidence="4">The sequence shown here is derived from an EMBL/GenBank/DDBJ whole genome shotgun (WGS) entry which is preliminary data.</text>
</comment>
<dbReference type="GO" id="GO:0009341">
    <property type="term" value="C:beta-galactosidase complex"/>
    <property type="evidence" value="ECO:0007669"/>
    <property type="project" value="InterPro"/>
</dbReference>
<dbReference type="Proteomes" id="UP000639396">
    <property type="component" value="Unassembled WGS sequence"/>
</dbReference>
<dbReference type="RefSeq" id="WP_190932259.1">
    <property type="nucleotide sequence ID" value="NZ_JACXJA010000065.1"/>
</dbReference>
<proteinExistence type="predicted"/>
<reference evidence="4" key="1">
    <citation type="submission" date="2020-09" db="EMBL/GenBank/DDBJ databases">
        <title>A novel bacterium of genus Paenibacillus, isolated from South China Sea.</title>
        <authorList>
            <person name="Huang H."/>
            <person name="Mo K."/>
            <person name="Hu Y."/>
        </authorList>
    </citation>
    <scope>NUCLEOTIDE SEQUENCE</scope>
    <source>
        <strain evidence="4">IB182363</strain>
    </source>
</reference>
<dbReference type="InterPro" id="IPR017853">
    <property type="entry name" value="GH"/>
</dbReference>
<organism evidence="4 5">
    <name type="scientific">Paenibacillus oceani</name>
    <dbReference type="NCBI Taxonomy" id="2772510"/>
    <lineage>
        <taxon>Bacteria</taxon>
        <taxon>Bacillati</taxon>
        <taxon>Bacillota</taxon>
        <taxon>Bacilli</taxon>
        <taxon>Bacillales</taxon>
        <taxon>Paenibacillaceae</taxon>
        <taxon>Paenibacillus</taxon>
    </lineage>
</organism>
<evidence type="ECO:0000313" key="4">
    <source>
        <dbReference type="EMBL" id="MBD2866644.1"/>
    </source>
</evidence>
<keyword evidence="2" id="KW-0326">Glycosidase</keyword>
<gene>
    <name evidence="4" type="ORF">IDH45_32220</name>
</gene>
<dbReference type="Pfam" id="PF02449">
    <property type="entry name" value="Glyco_hydro_42"/>
    <property type="match status" value="1"/>
</dbReference>
<dbReference type="GO" id="GO:0004565">
    <property type="term" value="F:beta-galactosidase activity"/>
    <property type="evidence" value="ECO:0007669"/>
    <property type="project" value="InterPro"/>
</dbReference>